<reference evidence="5" key="1">
    <citation type="submission" date="2025-08" db="UniProtKB">
        <authorList>
            <consortium name="RefSeq"/>
        </authorList>
    </citation>
    <scope>IDENTIFICATION</scope>
</reference>
<dbReference type="Proteomes" id="UP000515204">
    <property type="component" value="Unplaced"/>
</dbReference>
<dbReference type="GeneID" id="106747933"/>
<comment type="similarity">
    <text evidence="1">Belongs to the sulfotransferase 1 family.</text>
</comment>
<name>A0A6P3XTV7_DINQU</name>
<sequence length="324" mass="38171">MSSENLKCEIFNDEKTAEILKYLPYYTHGLVGAGEKKWCFPHKFLTAGKEVYNFEPRPDDIYIITFPRSGTTLTQELIWLVANDMNFDEAGRTSLLDRFPFLDISVIIEDEALEKTPMKNEQKMNDSVKFVQERPSPRFIKSHMPFELLPKVVNSDCKIIYVARNPKDVVVSWYYFQKEIEVVKYNGNFEQFCDGFMNDRTLYSPYWEHVKEGWANRHRPNILFLFYEDLIKDLPGCIRKVGVFFEKNYDDEQITKLVDHLGIKKFRENKMVNFPSGGAKMNTSMFIRKGVVDGWREDFTPEIEIKFNKWVADNMKDTDLIFPC</sequence>
<dbReference type="Pfam" id="PF00685">
    <property type="entry name" value="Sulfotransfer_1"/>
    <property type="match status" value="1"/>
</dbReference>
<gene>
    <name evidence="5" type="primary">LOC106747933</name>
</gene>
<feature type="domain" description="Sulfotransferase" evidence="3">
    <location>
        <begin position="58"/>
        <end position="318"/>
    </location>
</feature>
<organism evidence="4 5">
    <name type="scientific">Dinoponera quadriceps</name>
    <name type="common">South American ant</name>
    <dbReference type="NCBI Taxonomy" id="609295"/>
    <lineage>
        <taxon>Eukaryota</taxon>
        <taxon>Metazoa</taxon>
        <taxon>Ecdysozoa</taxon>
        <taxon>Arthropoda</taxon>
        <taxon>Hexapoda</taxon>
        <taxon>Insecta</taxon>
        <taxon>Pterygota</taxon>
        <taxon>Neoptera</taxon>
        <taxon>Endopterygota</taxon>
        <taxon>Hymenoptera</taxon>
        <taxon>Apocrita</taxon>
        <taxon>Aculeata</taxon>
        <taxon>Formicoidea</taxon>
        <taxon>Formicidae</taxon>
        <taxon>Ponerinae</taxon>
        <taxon>Ponerini</taxon>
        <taxon>Dinoponera</taxon>
    </lineage>
</organism>
<dbReference type="OrthoDB" id="205623at2759"/>
<protein>
    <submittedName>
        <fullName evidence="5">Sulfotransferase 1 family member D1-like isoform X1</fullName>
    </submittedName>
</protein>
<dbReference type="SUPFAM" id="SSF52540">
    <property type="entry name" value="P-loop containing nucleoside triphosphate hydrolases"/>
    <property type="match status" value="1"/>
</dbReference>
<dbReference type="KEGG" id="dqu:106747933"/>
<evidence type="ECO:0000256" key="1">
    <source>
        <dbReference type="ARBA" id="ARBA00005771"/>
    </source>
</evidence>
<keyword evidence="2" id="KW-0808">Transferase</keyword>
<dbReference type="PANTHER" id="PTHR11783">
    <property type="entry name" value="SULFOTRANSFERASE SULT"/>
    <property type="match status" value="1"/>
</dbReference>
<proteinExistence type="inferred from homology"/>
<dbReference type="AlphaFoldDB" id="A0A6P3XTV7"/>
<keyword evidence="4" id="KW-1185">Reference proteome</keyword>
<evidence type="ECO:0000256" key="2">
    <source>
        <dbReference type="ARBA" id="ARBA00022679"/>
    </source>
</evidence>
<evidence type="ECO:0000259" key="3">
    <source>
        <dbReference type="Pfam" id="PF00685"/>
    </source>
</evidence>
<dbReference type="InterPro" id="IPR027417">
    <property type="entry name" value="P-loop_NTPase"/>
</dbReference>
<dbReference type="InterPro" id="IPR000863">
    <property type="entry name" value="Sulfotransferase_dom"/>
</dbReference>
<evidence type="ECO:0000313" key="4">
    <source>
        <dbReference type="Proteomes" id="UP000515204"/>
    </source>
</evidence>
<accession>A0A6P3XTV7</accession>
<dbReference type="RefSeq" id="XP_014481469.1">
    <property type="nucleotide sequence ID" value="XM_014625983.1"/>
</dbReference>
<evidence type="ECO:0000313" key="5">
    <source>
        <dbReference type="RefSeq" id="XP_014481469.1"/>
    </source>
</evidence>
<dbReference type="Gene3D" id="3.40.50.300">
    <property type="entry name" value="P-loop containing nucleotide triphosphate hydrolases"/>
    <property type="match status" value="1"/>
</dbReference>
<dbReference type="GO" id="GO:0008146">
    <property type="term" value="F:sulfotransferase activity"/>
    <property type="evidence" value="ECO:0007669"/>
    <property type="project" value="InterPro"/>
</dbReference>